<organism evidence="3 4">
    <name type="scientific">Persicobacter diffluens</name>
    <dbReference type="NCBI Taxonomy" id="981"/>
    <lineage>
        <taxon>Bacteria</taxon>
        <taxon>Pseudomonadati</taxon>
        <taxon>Bacteroidota</taxon>
        <taxon>Cytophagia</taxon>
        <taxon>Cytophagales</taxon>
        <taxon>Persicobacteraceae</taxon>
        <taxon>Persicobacter</taxon>
    </lineage>
</organism>
<accession>A0AAN5AP42</accession>
<comment type="caution">
    <text evidence="3">The sequence shown here is derived from an EMBL/GenBank/DDBJ whole genome shotgun (WGS) entry which is preliminary data.</text>
</comment>
<dbReference type="Pfam" id="PF18990">
    <property type="entry name" value="DUF5723"/>
    <property type="match status" value="1"/>
</dbReference>
<evidence type="ECO:0000313" key="4">
    <source>
        <dbReference type="Proteomes" id="UP001310022"/>
    </source>
</evidence>
<dbReference type="RefSeq" id="WP_338239046.1">
    <property type="nucleotide sequence ID" value="NZ_BQKE01000003.1"/>
</dbReference>
<keyword evidence="1" id="KW-0732">Signal</keyword>
<name>A0AAN5AP42_9BACT</name>
<feature type="domain" description="DUF5723" evidence="2">
    <location>
        <begin position="40"/>
        <end position="426"/>
    </location>
</feature>
<dbReference type="EMBL" id="BQKE01000003">
    <property type="protein sequence ID" value="GJM63956.1"/>
    <property type="molecule type" value="Genomic_DNA"/>
</dbReference>
<dbReference type="Gene3D" id="2.40.160.60">
    <property type="entry name" value="Outer membrane protein transport protein (OMPP1/FadL/TodX)"/>
    <property type="match status" value="1"/>
</dbReference>
<evidence type="ECO:0000259" key="2">
    <source>
        <dbReference type="Pfam" id="PF18990"/>
    </source>
</evidence>
<sequence length="468" mass="52163">MKFLSTILGLFLSLNTFAQFQKTLYQFAPNDLVATHNINPAFQPKGSFIIGLPVLSQTSVNLQSPAPLGQIFPMQGGVRNISLRNSVQHLPDISETYVMSNVNLFTLGGSMEDNTFLFSLDIRGMSRQRMSRDFAELLLLGNASNLPIDEIMAGSAVPNQQKSLLFESQNMAFMQLAFSDSRKISDRLRLGFRLKLLWGMGYLETSPIQGVYQFDGQDFSSTLSLNDAEINASGVVAPIKFLENYKIENKLMQGNFGAALDIGTQIKISERWEVNAVVQDIGAIGWTLHGSKVTLEGGDYFIEGQSLDLNQPEANVGQSDFDLQTFIQEEVNMDTIASQSFTEWLPQTVYLGTRYQLGNKQWVGITGMGYFRKGRMNYALTGFYDLRLGSMMSAMVSTSYSELQQLTFGGGLRFNLGPMQLYAVTDDIGGILYPSKFQSSGFTLGAMFTFGRKQKFKAQEEEFDYDDI</sequence>
<evidence type="ECO:0000313" key="3">
    <source>
        <dbReference type="EMBL" id="GJM63956.1"/>
    </source>
</evidence>
<feature type="signal peptide" evidence="1">
    <location>
        <begin position="1"/>
        <end position="18"/>
    </location>
</feature>
<feature type="chain" id="PRO_5042890038" description="DUF5723 domain-containing protein" evidence="1">
    <location>
        <begin position="19"/>
        <end position="468"/>
    </location>
</feature>
<evidence type="ECO:0000256" key="1">
    <source>
        <dbReference type="SAM" id="SignalP"/>
    </source>
</evidence>
<gene>
    <name evidence="3" type="ORF">PEDI_45080</name>
</gene>
<proteinExistence type="predicted"/>
<reference evidence="3 4" key="1">
    <citation type="submission" date="2021-12" db="EMBL/GenBank/DDBJ databases">
        <title>Genome sequencing of bacteria with rrn-lacking chromosome and rrn-plasmid.</title>
        <authorList>
            <person name="Anda M."/>
            <person name="Iwasaki W."/>
        </authorList>
    </citation>
    <scope>NUCLEOTIDE SEQUENCE [LARGE SCALE GENOMIC DNA]</scope>
    <source>
        <strain evidence="3 4">NBRC 15940</strain>
    </source>
</reference>
<dbReference type="AlphaFoldDB" id="A0AAN5AP42"/>
<dbReference type="InterPro" id="IPR043781">
    <property type="entry name" value="DUF5723"/>
</dbReference>
<dbReference type="Proteomes" id="UP001310022">
    <property type="component" value="Unassembled WGS sequence"/>
</dbReference>
<keyword evidence="4" id="KW-1185">Reference proteome</keyword>
<protein>
    <recommendedName>
        <fullName evidence="2">DUF5723 domain-containing protein</fullName>
    </recommendedName>
</protein>